<dbReference type="InterPro" id="IPR008727">
    <property type="entry name" value="PAAR_motif"/>
</dbReference>
<dbReference type="OrthoDB" id="6860016at2"/>
<evidence type="ECO:0008006" key="3">
    <source>
        <dbReference type="Google" id="ProtNLM"/>
    </source>
</evidence>
<gene>
    <name evidence="1" type="ORF">IV01_10255</name>
</gene>
<dbReference type="CDD" id="cd14744">
    <property type="entry name" value="PAAR_CT_2"/>
    <property type="match status" value="1"/>
</dbReference>
<accession>A0A085VKR9</accession>
<proteinExistence type="predicted"/>
<organism evidence="1 2">
    <name type="scientific">Pseudomonas syringae</name>
    <dbReference type="NCBI Taxonomy" id="317"/>
    <lineage>
        <taxon>Bacteria</taxon>
        <taxon>Pseudomonadati</taxon>
        <taxon>Pseudomonadota</taxon>
        <taxon>Gammaproteobacteria</taxon>
        <taxon>Pseudomonadales</taxon>
        <taxon>Pseudomonadaceae</taxon>
        <taxon>Pseudomonas</taxon>
    </lineage>
</organism>
<dbReference type="PATRIC" id="fig|317.175.peg.2131"/>
<dbReference type="RefSeq" id="WP_032627976.1">
    <property type="nucleotide sequence ID" value="NZ_JPQU01000030.1"/>
</dbReference>
<sequence>MAYAVREGDPTSTGGFVISASGTQLIEERRLARMGDPVWCPACEKVGYIAQGNPTFIDEYVAVATHGHEVQCDCDRGTHTLIASQQSHAADMDAAIEIPPDMATEAKLRAEKMTQARKAG</sequence>
<protein>
    <recommendedName>
        <fullName evidence="3">PAAR domain-containing protein</fullName>
    </recommendedName>
</protein>
<dbReference type="EMBL" id="JPQU01000030">
    <property type="protein sequence ID" value="KFE56032.1"/>
    <property type="molecule type" value="Genomic_DNA"/>
</dbReference>
<dbReference type="AlphaFoldDB" id="A0A085VKR9"/>
<name>A0A085VKR9_PSESX</name>
<comment type="caution">
    <text evidence="1">The sequence shown here is derived from an EMBL/GenBank/DDBJ whole genome shotgun (WGS) entry which is preliminary data.</text>
</comment>
<dbReference type="Proteomes" id="UP000028631">
    <property type="component" value="Unassembled WGS sequence"/>
</dbReference>
<dbReference type="Gene3D" id="2.60.200.60">
    <property type="match status" value="1"/>
</dbReference>
<reference evidence="1 2" key="1">
    <citation type="submission" date="2014-07" db="EMBL/GenBank/DDBJ databases">
        <title>Draft Genome Sequences of Environmental Pseudomonas syringae strains.</title>
        <authorList>
            <person name="Baltrus D.A."/>
            <person name="Berge O."/>
            <person name="Morris C."/>
        </authorList>
    </citation>
    <scope>NUCLEOTIDE SEQUENCE [LARGE SCALE GENOMIC DNA]</scope>
    <source>
        <strain evidence="1 2">GAW0119</strain>
    </source>
</reference>
<evidence type="ECO:0000313" key="2">
    <source>
        <dbReference type="Proteomes" id="UP000028631"/>
    </source>
</evidence>
<dbReference type="Pfam" id="PF05488">
    <property type="entry name" value="PAAR_motif"/>
    <property type="match status" value="1"/>
</dbReference>
<evidence type="ECO:0000313" key="1">
    <source>
        <dbReference type="EMBL" id="KFE56032.1"/>
    </source>
</evidence>
<keyword evidence="2" id="KW-1185">Reference proteome</keyword>